<evidence type="ECO:0000313" key="12">
    <source>
        <dbReference type="EMBL" id="RZU45059.1"/>
    </source>
</evidence>
<dbReference type="PROSITE" id="PS52015">
    <property type="entry name" value="TONB_CTD"/>
    <property type="match status" value="1"/>
</dbReference>
<organism evidence="12 13">
    <name type="scientific">Fluviicoccus keumensis</name>
    <dbReference type="NCBI Taxonomy" id="1435465"/>
    <lineage>
        <taxon>Bacteria</taxon>
        <taxon>Pseudomonadati</taxon>
        <taxon>Pseudomonadota</taxon>
        <taxon>Gammaproteobacteria</taxon>
        <taxon>Moraxellales</taxon>
        <taxon>Moraxellaceae</taxon>
        <taxon>Fluviicoccus</taxon>
    </lineage>
</organism>
<evidence type="ECO:0000256" key="2">
    <source>
        <dbReference type="ARBA" id="ARBA00006555"/>
    </source>
</evidence>
<gene>
    <name evidence="12" type="ORF">EV700_1868</name>
</gene>
<dbReference type="InterPro" id="IPR006260">
    <property type="entry name" value="TonB/TolA_C"/>
</dbReference>
<dbReference type="PANTHER" id="PTHR33446:SF2">
    <property type="entry name" value="PROTEIN TONB"/>
    <property type="match status" value="1"/>
</dbReference>
<keyword evidence="13" id="KW-1185">Reference proteome</keyword>
<dbReference type="Proteomes" id="UP000292423">
    <property type="component" value="Unassembled WGS sequence"/>
</dbReference>
<protein>
    <submittedName>
        <fullName evidence="12">Protein TonB</fullName>
    </submittedName>
</protein>
<dbReference type="GO" id="GO:0031992">
    <property type="term" value="F:energy transducer activity"/>
    <property type="evidence" value="ECO:0007669"/>
    <property type="project" value="TreeGrafter"/>
</dbReference>
<evidence type="ECO:0000256" key="5">
    <source>
        <dbReference type="ARBA" id="ARBA00022519"/>
    </source>
</evidence>
<dbReference type="PANTHER" id="PTHR33446">
    <property type="entry name" value="PROTEIN TONB-RELATED"/>
    <property type="match status" value="1"/>
</dbReference>
<dbReference type="Pfam" id="PF03544">
    <property type="entry name" value="TonB_C"/>
    <property type="match status" value="1"/>
</dbReference>
<evidence type="ECO:0000256" key="6">
    <source>
        <dbReference type="ARBA" id="ARBA00022692"/>
    </source>
</evidence>
<reference evidence="12 13" key="1">
    <citation type="submission" date="2019-02" db="EMBL/GenBank/DDBJ databases">
        <title>Genomic Encyclopedia of Type Strains, Phase IV (KMG-IV): sequencing the most valuable type-strain genomes for metagenomic binning, comparative biology and taxonomic classification.</title>
        <authorList>
            <person name="Goeker M."/>
        </authorList>
    </citation>
    <scope>NUCLEOTIDE SEQUENCE [LARGE SCALE GENOMIC DNA]</scope>
    <source>
        <strain evidence="12 13">DSM 105135</strain>
    </source>
</reference>
<keyword evidence="8" id="KW-1133">Transmembrane helix</keyword>
<feature type="domain" description="TonB C-terminal" evidence="11">
    <location>
        <begin position="140"/>
        <end position="234"/>
    </location>
</feature>
<feature type="region of interest" description="Disordered" evidence="10">
    <location>
        <begin position="50"/>
        <end position="131"/>
    </location>
</feature>
<feature type="compositionally biased region" description="Low complexity" evidence="10">
    <location>
        <begin position="50"/>
        <end position="61"/>
    </location>
</feature>
<evidence type="ECO:0000256" key="4">
    <source>
        <dbReference type="ARBA" id="ARBA00022475"/>
    </source>
</evidence>
<evidence type="ECO:0000256" key="8">
    <source>
        <dbReference type="ARBA" id="ARBA00022989"/>
    </source>
</evidence>
<dbReference type="NCBIfam" id="TIGR01352">
    <property type="entry name" value="tonB_Cterm"/>
    <property type="match status" value="1"/>
</dbReference>
<evidence type="ECO:0000313" key="13">
    <source>
        <dbReference type="Proteomes" id="UP000292423"/>
    </source>
</evidence>
<keyword evidence="5" id="KW-0997">Cell inner membrane</keyword>
<proteinExistence type="inferred from homology"/>
<dbReference type="OrthoDB" id="9792439at2"/>
<evidence type="ECO:0000256" key="1">
    <source>
        <dbReference type="ARBA" id="ARBA00004383"/>
    </source>
</evidence>
<dbReference type="GO" id="GO:0055085">
    <property type="term" value="P:transmembrane transport"/>
    <property type="evidence" value="ECO:0007669"/>
    <property type="project" value="InterPro"/>
</dbReference>
<dbReference type="InterPro" id="IPR037682">
    <property type="entry name" value="TonB_C"/>
</dbReference>
<keyword evidence="6" id="KW-0812">Transmembrane</keyword>
<evidence type="ECO:0000256" key="9">
    <source>
        <dbReference type="ARBA" id="ARBA00023136"/>
    </source>
</evidence>
<dbReference type="RefSeq" id="WP_130413040.1">
    <property type="nucleotide sequence ID" value="NZ_SHKX01000012.1"/>
</dbReference>
<feature type="compositionally biased region" description="Pro residues" evidence="10">
    <location>
        <begin position="94"/>
        <end position="103"/>
    </location>
</feature>
<dbReference type="AlphaFoldDB" id="A0A4Q7Z5V9"/>
<dbReference type="Gene3D" id="3.30.1150.10">
    <property type="match status" value="1"/>
</dbReference>
<comment type="caution">
    <text evidence="12">The sequence shown here is derived from an EMBL/GenBank/DDBJ whole genome shotgun (WGS) entry which is preliminary data.</text>
</comment>
<evidence type="ECO:0000256" key="10">
    <source>
        <dbReference type="SAM" id="MobiDB-lite"/>
    </source>
</evidence>
<dbReference type="GO" id="GO:0098797">
    <property type="term" value="C:plasma membrane protein complex"/>
    <property type="evidence" value="ECO:0007669"/>
    <property type="project" value="TreeGrafter"/>
</dbReference>
<dbReference type="GO" id="GO:0015031">
    <property type="term" value="P:protein transport"/>
    <property type="evidence" value="ECO:0007669"/>
    <property type="project" value="UniProtKB-KW"/>
</dbReference>
<name>A0A4Q7Z5V9_9GAMM</name>
<dbReference type="EMBL" id="SHKX01000012">
    <property type="protein sequence ID" value="RZU45059.1"/>
    <property type="molecule type" value="Genomic_DNA"/>
</dbReference>
<evidence type="ECO:0000259" key="11">
    <source>
        <dbReference type="PROSITE" id="PS52015"/>
    </source>
</evidence>
<accession>A0A4Q7Z5V9</accession>
<feature type="compositionally biased region" description="Low complexity" evidence="10">
    <location>
        <begin position="111"/>
        <end position="131"/>
    </location>
</feature>
<feature type="compositionally biased region" description="Polar residues" evidence="10">
    <location>
        <begin position="81"/>
        <end position="93"/>
    </location>
</feature>
<evidence type="ECO:0000256" key="7">
    <source>
        <dbReference type="ARBA" id="ARBA00022927"/>
    </source>
</evidence>
<keyword evidence="7" id="KW-0653">Protein transport</keyword>
<evidence type="ECO:0000256" key="3">
    <source>
        <dbReference type="ARBA" id="ARBA00022448"/>
    </source>
</evidence>
<keyword evidence="9" id="KW-0472">Membrane</keyword>
<dbReference type="InterPro" id="IPR051045">
    <property type="entry name" value="TonB-dependent_transducer"/>
</dbReference>
<keyword evidence="4" id="KW-1003">Cell membrane</keyword>
<comment type="subcellular location">
    <subcellularLocation>
        <location evidence="1">Cell inner membrane</location>
        <topology evidence="1">Single-pass membrane protein</topology>
        <orientation evidence="1">Periplasmic side</orientation>
    </subcellularLocation>
</comment>
<dbReference type="SUPFAM" id="SSF74653">
    <property type="entry name" value="TolA/TonB C-terminal domain"/>
    <property type="match status" value="1"/>
</dbReference>
<comment type="similarity">
    <text evidence="2">Belongs to the TonB family.</text>
</comment>
<sequence length="234" mass="24347">MSRPSPLVLALILSLAAHSLLLLGFPSPGTDGRKVPAWHLDVRQAGSAALLSSPAVSARAPGSSRRPPFESRLQPVPARTSGPSPLDQHTSPLPETPASPEPVAPASRDMPSAAATGESAPAGSGAPAGTVSGGSEALVLPYFQPGTADNPLPEYPGLSRMRGESGVVVLRVLVTAEGRPGEVRLAQSSGFTRLDRAAVQVVSAQWRFRPARRGEAPVAEWVQVPLEFRLTAVR</sequence>
<keyword evidence="3" id="KW-0813">Transport</keyword>